<dbReference type="RefSeq" id="WP_184209351.1">
    <property type="nucleotide sequence ID" value="NZ_JACHIF010000005.1"/>
</dbReference>
<dbReference type="InterPro" id="IPR027417">
    <property type="entry name" value="P-loop_NTPase"/>
</dbReference>
<keyword evidence="4" id="KW-0418">Kinase</keyword>
<keyword evidence="4" id="KW-0723">Serine/threonine-protein kinase</keyword>
<comment type="caution">
    <text evidence="4">The sequence shown here is derived from an EMBL/GenBank/DDBJ whole genome shotgun (WGS) entry which is preliminary data.</text>
</comment>
<sequence length="892" mass="99049">MLQPVLTPDGLLLTEGERGTVEERRLGELAREGPGALFIGLGTEFLLAELEAPWRWMRGWARPFLTRLCQTRDLALVPLPSEAERQSWLATAPPFAGVEHLSPALLELWWQAMVVQVQQKITAHPGGLEGWLQAANAAWHLVGRVTFHLAENKTDPQRPFAFLATFTEKLNASGQVQHLPLARALQMYAGQKDEAAMQALLEPVRTAATQSALLREWLETRRLFQPLALDPAEAYRWLRDSHVFQESGIVVKLPNWWREGKGTRPAVQVTIDAPQDGHLHAGAMLTFKVDATLQGSPLTEAEWEKLLSSETGLVSLRGQWVEVHGAKLQQVLDHWNRVQNAVGEGLIGFLDGMRLLAKYVPKASAEEAAAAETLHDWSDIVAGKGLAEVLEKMLDPSAVQPPDHFRATLRPYQQKGLAWLHFMTRLGLGACLADDMGLGKTVQVIALLLLRQGQAKEPVLLVVPASLIGNWKAEIAKFAPDLKLLIAHPSALERMDLQRLAHQPAAMLRGYDVMLTTYTFLQRTESWQSHPWSLVILDEAQAIKNPTSGSTQAVKRLQAPARIALTGTPVENRPGDLWSLFDFLNPGLLGPASVFAEVVKQCATGREGYAPLRRVVQPYILRRMKTDKSIINDLPEKIEVKAWCGLTKRQTTIYAKLVDQMAKLMRDATMDPIKRQGLVLSFLIQFKQVCNHPSHWNGDGIWGHEDSGKFARLAEICAQIAERRERALIFTQFQETCDPLARFLAKVFGREGLVLHGGTPVKKRPQIVEAFQQPDGPPFMVISVKAGGTGLTLTAASHVIHFDRWWNPAIENQATDRAFRIGQKKNVLVHKFICQGTIEQRIDALLEKKMALSEALLSQEGSTEVLLTQMSTEELLHLVSLDVNAALVGAAS</sequence>
<dbReference type="PANTHER" id="PTHR10799">
    <property type="entry name" value="SNF2/RAD54 HELICASE FAMILY"/>
    <property type="match status" value="1"/>
</dbReference>
<dbReference type="InterPro" id="IPR038718">
    <property type="entry name" value="SNF2-like_sf"/>
</dbReference>
<proteinExistence type="predicted"/>
<keyword evidence="5" id="KW-1185">Reference proteome</keyword>
<dbReference type="SMART" id="SM00490">
    <property type="entry name" value="HELICc"/>
    <property type="match status" value="1"/>
</dbReference>
<dbReference type="CDD" id="cd18012">
    <property type="entry name" value="DEXQc_arch_SWI2_SNF2"/>
    <property type="match status" value="1"/>
</dbReference>
<evidence type="ECO:0000313" key="5">
    <source>
        <dbReference type="Proteomes" id="UP000534294"/>
    </source>
</evidence>
<reference evidence="4 5" key="1">
    <citation type="submission" date="2020-08" db="EMBL/GenBank/DDBJ databases">
        <title>Genomic Encyclopedia of Type Strains, Phase IV (KMG-IV): sequencing the most valuable type-strain genomes for metagenomic binning, comparative biology and taxonomic classification.</title>
        <authorList>
            <person name="Goeker M."/>
        </authorList>
    </citation>
    <scope>NUCLEOTIDE SEQUENCE [LARGE SCALE GENOMIC DNA]</scope>
    <source>
        <strain evidence="4 5">DSM 12251</strain>
    </source>
</reference>
<evidence type="ECO:0000313" key="4">
    <source>
        <dbReference type="EMBL" id="MBB5038479.1"/>
    </source>
</evidence>
<dbReference type="InterPro" id="IPR014001">
    <property type="entry name" value="Helicase_ATP-bd"/>
</dbReference>
<dbReference type="Proteomes" id="UP000534294">
    <property type="component" value="Unassembled WGS sequence"/>
</dbReference>
<dbReference type="PROSITE" id="PS51192">
    <property type="entry name" value="HELICASE_ATP_BIND_1"/>
    <property type="match status" value="1"/>
</dbReference>
<dbReference type="EC" id="2.7.11.1" evidence="4"/>
<accession>A0A7W8DQ77</accession>
<dbReference type="Pfam" id="PF12419">
    <property type="entry name" value="DUF3670"/>
    <property type="match status" value="1"/>
</dbReference>
<dbReference type="InterPro" id="IPR000330">
    <property type="entry name" value="SNF2_N"/>
</dbReference>
<keyword evidence="4" id="KW-0808">Transferase</keyword>
<dbReference type="EMBL" id="JACHIF010000005">
    <property type="protein sequence ID" value="MBB5038479.1"/>
    <property type="molecule type" value="Genomic_DNA"/>
</dbReference>
<dbReference type="Pfam" id="PF00271">
    <property type="entry name" value="Helicase_C"/>
    <property type="match status" value="1"/>
</dbReference>
<dbReference type="Gene3D" id="3.40.50.10810">
    <property type="entry name" value="Tandem AAA-ATPase domain"/>
    <property type="match status" value="1"/>
</dbReference>
<evidence type="ECO:0000259" key="2">
    <source>
        <dbReference type="PROSITE" id="PS51192"/>
    </source>
</evidence>
<dbReference type="SUPFAM" id="SSF52540">
    <property type="entry name" value="P-loop containing nucleoside triphosphate hydrolases"/>
    <property type="match status" value="2"/>
</dbReference>
<gene>
    <name evidence="4" type="ORF">HNQ64_002742</name>
</gene>
<dbReference type="Gene3D" id="3.40.50.300">
    <property type="entry name" value="P-loop containing nucleotide triphosphate hydrolases"/>
    <property type="match status" value="1"/>
</dbReference>
<keyword evidence="1" id="KW-0378">Hydrolase</keyword>
<dbReference type="GO" id="GO:0016787">
    <property type="term" value="F:hydrolase activity"/>
    <property type="evidence" value="ECO:0007669"/>
    <property type="project" value="UniProtKB-KW"/>
</dbReference>
<dbReference type="GO" id="GO:0004674">
    <property type="term" value="F:protein serine/threonine kinase activity"/>
    <property type="evidence" value="ECO:0007669"/>
    <property type="project" value="UniProtKB-KW"/>
</dbReference>
<protein>
    <submittedName>
        <fullName evidence="4">Non-specific serine/threonine protein kinase</fullName>
        <ecNumber evidence="4">2.7.11.1</ecNumber>
    </submittedName>
</protein>
<dbReference type="CDD" id="cd18793">
    <property type="entry name" value="SF2_C_SNF"/>
    <property type="match status" value="1"/>
</dbReference>
<dbReference type="InterPro" id="IPR001650">
    <property type="entry name" value="Helicase_C-like"/>
</dbReference>
<dbReference type="Pfam" id="PF00176">
    <property type="entry name" value="SNF2-rel_dom"/>
    <property type="match status" value="1"/>
</dbReference>
<evidence type="ECO:0000259" key="3">
    <source>
        <dbReference type="PROSITE" id="PS51194"/>
    </source>
</evidence>
<dbReference type="InterPro" id="IPR049730">
    <property type="entry name" value="SNF2/RAD54-like_C"/>
</dbReference>
<organism evidence="4 5">
    <name type="scientific">Prosthecobacter dejongeii</name>
    <dbReference type="NCBI Taxonomy" id="48465"/>
    <lineage>
        <taxon>Bacteria</taxon>
        <taxon>Pseudomonadati</taxon>
        <taxon>Verrucomicrobiota</taxon>
        <taxon>Verrucomicrobiia</taxon>
        <taxon>Verrucomicrobiales</taxon>
        <taxon>Verrucomicrobiaceae</taxon>
        <taxon>Prosthecobacter</taxon>
    </lineage>
</organism>
<dbReference type="PROSITE" id="PS51194">
    <property type="entry name" value="HELICASE_CTER"/>
    <property type="match status" value="1"/>
</dbReference>
<dbReference type="SMART" id="SM00487">
    <property type="entry name" value="DEXDc"/>
    <property type="match status" value="1"/>
</dbReference>
<dbReference type="GO" id="GO:0005524">
    <property type="term" value="F:ATP binding"/>
    <property type="evidence" value="ECO:0007669"/>
    <property type="project" value="InterPro"/>
</dbReference>
<name>A0A7W8DQ77_9BACT</name>
<evidence type="ECO:0000256" key="1">
    <source>
        <dbReference type="ARBA" id="ARBA00022801"/>
    </source>
</evidence>
<dbReference type="AlphaFoldDB" id="A0A7W8DQ77"/>
<feature type="domain" description="Helicase C-terminal" evidence="3">
    <location>
        <begin position="712"/>
        <end position="871"/>
    </location>
</feature>
<feature type="domain" description="Helicase ATP-binding" evidence="2">
    <location>
        <begin position="421"/>
        <end position="587"/>
    </location>
</feature>
<dbReference type="InterPro" id="IPR022138">
    <property type="entry name" value="DUF3670"/>
</dbReference>